<gene>
    <name evidence="4" type="ORF">PU630_01165</name>
</gene>
<feature type="transmembrane region" description="Helical" evidence="2">
    <location>
        <begin position="158"/>
        <end position="178"/>
    </location>
</feature>
<evidence type="ECO:0000256" key="1">
    <source>
        <dbReference type="SAM" id="MobiDB-lite"/>
    </source>
</evidence>
<dbReference type="RefSeq" id="WP_275278527.1">
    <property type="nucleotide sequence ID" value="NZ_CP119108.1"/>
</dbReference>
<dbReference type="PROSITE" id="PS50943">
    <property type="entry name" value="HTH_CROC1"/>
    <property type="match status" value="1"/>
</dbReference>
<protein>
    <submittedName>
        <fullName evidence="4">DUF2690 domain-containing protein</fullName>
    </submittedName>
</protein>
<dbReference type="InterPro" id="IPR021224">
    <property type="entry name" value="DUF2690"/>
</dbReference>
<keyword evidence="2" id="KW-1133">Transmembrane helix</keyword>
<accession>A0ABY8BYE9</accession>
<evidence type="ECO:0000259" key="3">
    <source>
        <dbReference type="PROSITE" id="PS50943"/>
    </source>
</evidence>
<dbReference type="EMBL" id="CP119108">
    <property type="protein sequence ID" value="WEG09203.1"/>
    <property type="molecule type" value="Genomic_DNA"/>
</dbReference>
<evidence type="ECO:0000256" key="2">
    <source>
        <dbReference type="SAM" id="Phobius"/>
    </source>
</evidence>
<reference evidence="4 5" key="1">
    <citation type="submission" date="2023-03" db="EMBL/GenBank/DDBJ databases">
        <title>Genome sequence of Microbacterium sp. KACC 23027.</title>
        <authorList>
            <person name="Kim S."/>
            <person name="Heo J."/>
            <person name="Kwon S.-W."/>
        </authorList>
    </citation>
    <scope>NUCLEOTIDE SEQUENCE [LARGE SCALE GENOMIC DNA]</scope>
    <source>
        <strain evidence="4 5">KACC 23027</strain>
    </source>
</reference>
<dbReference type="InterPro" id="IPR001387">
    <property type="entry name" value="Cro/C1-type_HTH"/>
</dbReference>
<dbReference type="Gene3D" id="1.10.260.40">
    <property type="entry name" value="lambda repressor-like DNA-binding domains"/>
    <property type="match status" value="1"/>
</dbReference>
<feature type="domain" description="HTH cro/C1-type" evidence="3">
    <location>
        <begin position="19"/>
        <end position="74"/>
    </location>
</feature>
<evidence type="ECO:0000313" key="4">
    <source>
        <dbReference type="EMBL" id="WEG09203.1"/>
    </source>
</evidence>
<keyword evidence="2" id="KW-0812">Transmembrane</keyword>
<dbReference type="Pfam" id="PF10901">
    <property type="entry name" value="DUF2690"/>
    <property type="match status" value="1"/>
</dbReference>
<keyword evidence="2" id="KW-0472">Membrane</keyword>
<evidence type="ECO:0000313" key="5">
    <source>
        <dbReference type="Proteomes" id="UP001214553"/>
    </source>
</evidence>
<feature type="region of interest" description="Disordered" evidence="1">
    <location>
        <begin position="129"/>
        <end position="149"/>
    </location>
</feature>
<name>A0ABY8BYE9_9MICO</name>
<dbReference type="Pfam" id="PF13560">
    <property type="entry name" value="HTH_31"/>
    <property type="match status" value="1"/>
</dbReference>
<dbReference type="CDD" id="cd00093">
    <property type="entry name" value="HTH_XRE"/>
    <property type="match status" value="1"/>
</dbReference>
<dbReference type="InterPro" id="IPR010982">
    <property type="entry name" value="Lambda_DNA-bd_dom_sf"/>
</dbReference>
<organism evidence="4 5">
    <name type="scientific">Microbacterium horticulturae</name>
    <dbReference type="NCBI Taxonomy" id="3028316"/>
    <lineage>
        <taxon>Bacteria</taxon>
        <taxon>Bacillati</taxon>
        <taxon>Actinomycetota</taxon>
        <taxon>Actinomycetes</taxon>
        <taxon>Micrococcales</taxon>
        <taxon>Microbacteriaceae</taxon>
        <taxon>Microbacterium</taxon>
    </lineage>
</organism>
<dbReference type="SMART" id="SM00530">
    <property type="entry name" value="HTH_XRE"/>
    <property type="match status" value="1"/>
</dbReference>
<sequence>MTADPDPSADSVALFAADLRALRLDAESPTLARLQNDAGISKSVLSEAFAGRHLPSVRTVDRLVRALGGDAAAWVRRRDRLAGSASVSSDTAGPAAVGSASAGSASASSASAGSASAAAGSASVEGAVSAASTSPSGEGPDAASTPASGTMRRRTAGLLMAAAFAIGILVASGVSWFVSTAAVSQARADGAAAARHELTDSPVTPRAQINVHNGVDPAMTPCVNDAEVATSSSRAHNTLIEIIWSNKCYAGWARITRYDEKFSGNSMTVAIYPETSAQGPDRQTATEPNVQSAYTTLVVRPTPQTRLCAVGVITLDGESIDLGEPLCI</sequence>
<keyword evidence="5" id="KW-1185">Reference proteome</keyword>
<dbReference type="Proteomes" id="UP001214553">
    <property type="component" value="Chromosome"/>
</dbReference>
<proteinExistence type="predicted"/>